<organism evidence="1 2">
    <name type="scientific">Consotaella salsifontis</name>
    <dbReference type="NCBI Taxonomy" id="1365950"/>
    <lineage>
        <taxon>Bacteria</taxon>
        <taxon>Pseudomonadati</taxon>
        <taxon>Pseudomonadota</taxon>
        <taxon>Alphaproteobacteria</taxon>
        <taxon>Hyphomicrobiales</taxon>
        <taxon>Aurantimonadaceae</taxon>
        <taxon>Consotaella</taxon>
    </lineage>
</organism>
<gene>
    <name evidence="1" type="ORF">SAMN05428963_12327</name>
</gene>
<proteinExistence type="predicted"/>
<sequence length="78" mass="8535">MSLHPGRLPDDRLCERRPKRRSTHFRGGERYAAFSVACDDQAPVSQSPAAEALLPDCFAGETACIAPCSVCWIAAMRL</sequence>
<name>A0A1T4TBB4_9HYPH</name>
<dbReference type="Proteomes" id="UP000190135">
    <property type="component" value="Unassembled WGS sequence"/>
</dbReference>
<protein>
    <submittedName>
        <fullName evidence="1">Uncharacterized protein</fullName>
    </submittedName>
</protein>
<dbReference type="STRING" id="1365950.SAMN05428963_12327"/>
<evidence type="ECO:0000313" key="2">
    <source>
        <dbReference type="Proteomes" id="UP000190135"/>
    </source>
</evidence>
<evidence type="ECO:0000313" key="1">
    <source>
        <dbReference type="EMBL" id="SKA37795.1"/>
    </source>
</evidence>
<dbReference type="EMBL" id="FUXL01000023">
    <property type="protein sequence ID" value="SKA37795.1"/>
    <property type="molecule type" value="Genomic_DNA"/>
</dbReference>
<keyword evidence="2" id="KW-1185">Reference proteome</keyword>
<accession>A0A1T4TBB4</accession>
<dbReference type="AlphaFoldDB" id="A0A1T4TBB4"/>
<reference evidence="1 2" key="1">
    <citation type="submission" date="2017-02" db="EMBL/GenBank/DDBJ databases">
        <authorList>
            <person name="Peterson S.W."/>
        </authorList>
    </citation>
    <scope>NUCLEOTIDE SEQUENCE [LARGE SCALE GENOMIC DNA]</scope>
    <source>
        <strain evidence="1 2">USBA 369</strain>
    </source>
</reference>